<keyword evidence="2" id="KW-0479">Metal-binding</keyword>
<dbReference type="PROSITE" id="PS00149">
    <property type="entry name" value="SULFATASE_2"/>
    <property type="match status" value="1"/>
</dbReference>
<feature type="domain" description="Sulfatase N-terminal" evidence="5">
    <location>
        <begin position="5"/>
        <end position="343"/>
    </location>
</feature>
<dbReference type="InterPro" id="IPR017850">
    <property type="entry name" value="Alkaline_phosphatase_core_sf"/>
</dbReference>
<dbReference type="Pfam" id="PF00884">
    <property type="entry name" value="Sulfatase"/>
    <property type="match status" value="1"/>
</dbReference>
<organism evidence="6 7">
    <name type="scientific">Martelella endophytica</name>
    <dbReference type="NCBI Taxonomy" id="1486262"/>
    <lineage>
        <taxon>Bacteria</taxon>
        <taxon>Pseudomonadati</taxon>
        <taxon>Pseudomonadota</taxon>
        <taxon>Alphaproteobacteria</taxon>
        <taxon>Hyphomicrobiales</taxon>
        <taxon>Aurantimonadaceae</taxon>
        <taxon>Martelella</taxon>
    </lineage>
</organism>
<evidence type="ECO:0000259" key="5">
    <source>
        <dbReference type="Pfam" id="PF00884"/>
    </source>
</evidence>
<dbReference type="Gene3D" id="3.40.720.10">
    <property type="entry name" value="Alkaline Phosphatase, subunit A"/>
    <property type="match status" value="1"/>
</dbReference>
<dbReference type="AlphaFoldDB" id="A0A0D5LSN9"/>
<reference evidence="6 7" key="1">
    <citation type="journal article" date="2015" name="Genome Announc.">
        <title>Complete genome sequence of Martelella endophytica YC6887, which has antifungal activity associated with a halophyte.</title>
        <authorList>
            <person name="Khan A."/>
            <person name="Khan H."/>
            <person name="Chung E.J."/>
            <person name="Hossain M.T."/>
            <person name="Chung Y.R."/>
        </authorList>
    </citation>
    <scope>NUCLEOTIDE SEQUENCE [LARGE SCALE GENOMIC DNA]</scope>
    <source>
        <strain evidence="6">YC6887</strain>
    </source>
</reference>
<dbReference type="STRING" id="1486262.TM49_15805"/>
<keyword evidence="4" id="KW-0106">Calcium</keyword>
<dbReference type="PANTHER" id="PTHR42693">
    <property type="entry name" value="ARYLSULFATASE FAMILY MEMBER"/>
    <property type="match status" value="1"/>
</dbReference>
<dbReference type="PANTHER" id="PTHR42693:SF33">
    <property type="entry name" value="ARYLSULFATASE"/>
    <property type="match status" value="1"/>
</dbReference>
<dbReference type="GO" id="GO:0046872">
    <property type="term" value="F:metal ion binding"/>
    <property type="evidence" value="ECO:0007669"/>
    <property type="project" value="UniProtKB-KW"/>
</dbReference>
<dbReference type="KEGG" id="mey:TM49_15805"/>
<evidence type="ECO:0000256" key="2">
    <source>
        <dbReference type="ARBA" id="ARBA00022723"/>
    </source>
</evidence>
<gene>
    <name evidence="6" type="ORF">TM49_15805</name>
</gene>
<sequence length="480" mass="53652">MGNRPNLIYVFADQLRYDALGCTGFDRAATPNIDRFRQQAVSLSNAVSNTPVCTAYRASLMTGKHQTSTGMVINELRIHPGQRCLGHVLTDAGYETAYIGKWHLFANAFGNHTDPRNSFVPCGPHRLGFDGEWAAYNFHHENYSPAAYYHTESPEKIFYGDGVYEPTAQTDLAIDFLRRKADAPFAIVLSWGPPHLPWRPDNVPEQFYRLFRDAEFAHPPNYRDRDDGHADDWQRFRSSEERAALTAWQRGYHAQVASLDVEFGRLMAALQASGAADNTIVVFTSDHGEMFGAQGRHAKLTFYEEAARVPFFLRWPAGLDAGTDVDVPFGAVDILPTLCGLMGLDAPESADGLDLAAALRGQAGAEPEASLLMCCGATAAWGDGYEWRAARSRRYTYAIYRSDGSEHFYDRGTDPFQTVNLADDPAHSDEKQRLRAWMLAEMLRIGDDFRPNSWYEANWTDGNRNVIRSAIAEFGMPVPP</sequence>
<keyword evidence="7" id="KW-1185">Reference proteome</keyword>
<proteinExistence type="inferred from homology"/>
<evidence type="ECO:0000256" key="1">
    <source>
        <dbReference type="ARBA" id="ARBA00008779"/>
    </source>
</evidence>
<dbReference type="RefSeq" id="WP_045682674.1">
    <property type="nucleotide sequence ID" value="NZ_CP010803.1"/>
</dbReference>
<name>A0A0D5LSN9_MAREN</name>
<evidence type="ECO:0000313" key="7">
    <source>
        <dbReference type="Proteomes" id="UP000032611"/>
    </source>
</evidence>
<dbReference type="InterPro" id="IPR050738">
    <property type="entry name" value="Sulfatase"/>
</dbReference>
<comment type="similarity">
    <text evidence="1">Belongs to the sulfatase family.</text>
</comment>
<dbReference type="OrthoDB" id="9803751at2"/>
<accession>A0A0D5LSN9</accession>
<evidence type="ECO:0000256" key="4">
    <source>
        <dbReference type="ARBA" id="ARBA00022837"/>
    </source>
</evidence>
<dbReference type="SUPFAM" id="SSF53649">
    <property type="entry name" value="Alkaline phosphatase-like"/>
    <property type="match status" value="1"/>
</dbReference>
<protein>
    <recommendedName>
        <fullName evidence="5">Sulfatase N-terminal domain-containing protein</fullName>
    </recommendedName>
</protein>
<evidence type="ECO:0000256" key="3">
    <source>
        <dbReference type="ARBA" id="ARBA00022801"/>
    </source>
</evidence>
<dbReference type="InterPro" id="IPR024607">
    <property type="entry name" value="Sulfatase_CS"/>
</dbReference>
<evidence type="ECO:0000313" key="6">
    <source>
        <dbReference type="EMBL" id="AJY46802.1"/>
    </source>
</evidence>
<dbReference type="EMBL" id="CP010803">
    <property type="protein sequence ID" value="AJY46802.1"/>
    <property type="molecule type" value="Genomic_DNA"/>
</dbReference>
<dbReference type="PATRIC" id="fig|1486262.3.peg.3265"/>
<dbReference type="GO" id="GO:0004065">
    <property type="term" value="F:arylsulfatase activity"/>
    <property type="evidence" value="ECO:0007669"/>
    <property type="project" value="TreeGrafter"/>
</dbReference>
<dbReference type="Proteomes" id="UP000032611">
    <property type="component" value="Chromosome"/>
</dbReference>
<keyword evidence="3" id="KW-0378">Hydrolase</keyword>
<dbReference type="HOGENOM" id="CLU_006332_9_3_5"/>
<dbReference type="InterPro" id="IPR000917">
    <property type="entry name" value="Sulfatase_N"/>
</dbReference>
<dbReference type="CDD" id="cd16034">
    <property type="entry name" value="sulfatase_like"/>
    <property type="match status" value="1"/>
</dbReference>